<evidence type="ECO:0000256" key="3">
    <source>
        <dbReference type="ARBA" id="ARBA00022692"/>
    </source>
</evidence>
<evidence type="ECO:0000256" key="7">
    <source>
        <dbReference type="ARBA" id="ARBA00023157"/>
    </source>
</evidence>
<dbReference type="Proteomes" id="UP000578766">
    <property type="component" value="Unassembled WGS sequence"/>
</dbReference>
<evidence type="ECO:0000256" key="11">
    <source>
        <dbReference type="SAM" id="Phobius"/>
    </source>
</evidence>
<feature type="domain" description="Ig-like" evidence="13">
    <location>
        <begin position="96"/>
        <end position="170"/>
    </location>
</feature>
<keyword evidence="6 11" id="KW-0472">Membrane</keyword>
<evidence type="ECO:0000256" key="5">
    <source>
        <dbReference type="ARBA" id="ARBA00022989"/>
    </source>
</evidence>
<feature type="transmembrane region" description="Helical" evidence="11">
    <location>
        <begin position="228"/>
        <end position="253"/>
    </location>
</feature>
<feature type="non-terminal residue" evidence="14">
    <location>
        <position position="1"/>
    </location>
</feature>
<proteinExistence type="predicted"/>
<comment type="caution">
    <text evidence="14">The sequence shown here is derived from an EMBL/GenBank/DDBJ whole genome shotgun (WGS) entry which is preliminary data.</text>
</comment>
<protein>
    <recommendedName>
        <fullName evidence="10">Transmembrane protein 81</fullName>
    </recommendedName>
</protein>
<dbReference type="InterPro" id="IPR007110">
    <property type="entry name" value="Ig-like_dom"/>
</dbReference>
<organism evidence="14 15">
    <name type="scientific">Cepphus grylle</name>
    <name type="common">Black guillemot</name>
    <name type="synonym">Alca grylle</name>
    <dbReference type="NCBI Taxonomy" id="28697"/>
    <lineage>
        <taxon>Eukaryota</taxon>
        <taxon>Metazoa</taxon>
        <taxon>Chordata</taxon>
        <taxon>Craniata</taxon>
        <taxon>Vertebrata</taxon>
        <taxon>Euteleostomi</taxon>
        <taxon>Archelosauria</taxon>
        <taxon>Archosauria</taxon>
        <taxon>Dinosauria</taxon>
        <taxon>Saurischia</taxon>
        <taxon>Theropoda</taxon>
        <taxon>Coelurosauria</taxon>
        <taxon>Aves</taxon>
        <taxon>Neognathae</taxon>
        <taxon>Neoaves</taxon>
        <taxon>Charadriiformes</taxon>
        <taxon>Alcidae</taxon>
        <taxon>Cepphus</taxon>
    </lineage>
</organism>
<keyword evidence="5 11" id="KW-1133">Transmembrane helix</keyword>
<evidence type="ECO:0000256" key="10">
    <source>
        <dbReference type="ARBA" id="ARBA00050022"/>
    </source>
</evidence>
<dbReference type="InterPro" id="IPR013783">
    <property type="entry name" value="Ig-like_fold"/>
</dbReference>
<dbReference type="PROSITE" id="PS50835">
    <property type="entry name" value="IG_LIKE"/>
    <property type="match status" value="1"/>
</dbReference>
<comment type="subcellular location">
    <subcellularLocation>
        <location evidence="1">Cell membrane</location>
        <topology evidence="1">Single-pass type I membrane protein</topology>
    </subcellularLocation>
</comment>
<dbReference type="EMBL" id="VZUD01000087">
    <property type="protein sequence ID" value="NXV17885.1"/>
    <property type="molecule type" value="Genomic_DNA"/>
</dbReference>
<evidence type="ECO:0000256" key="9">
    <source>
        <dbReference type="ARBA" id="ARBA00049937"/>
    </source>
</evidence>
<evidence type="ECO:0000256" key="4">
    <source>
        <dbReference type="ARBA" id="ARBA00022729"/>
    </source>
</evidence>
<keyword evidence="3 11" id="KW-0812">Transmembrane</keyword>
<keyword evidence="8" id="KW-0393">Immunoglobulin domain</keyword>
<evidence type="ECO:0000256" key="2">
    <source>
        <dbReference type="ARBA" id="ARBA00022475"/>
    </source>
</evidence>
<comment type="function">
    <text evidence="9">Essential fertilization factor required for male fertility. Part of a conserved trimeric sperm complex with the essential fertilization factors IZUMO1 and SPACA6 which bridges sperm and oocyte membranes during fertilization by binding to IZUMO1R/JUNO on the oocyte.</text>
</comment>
<keyword evidence="4 12" id="KW-0732">Signal</keyword>
<dbReference type="PANTHER" id="PTHR35670:SF1">
    <property type="entry name" value="TRANSMEMBRANE PROTEIN 81"/>
    <property type="match status" value="1"/>
</dbReference>
<feature type="signal peptide" evidence="12">
    <location>
        <begin position="1"/>
        <end position="24"/>
    </location>
</feature>
<accession>A0A7L3RR59</accession>
<evidence type="ECO:0000256" key="8">
    <source>
        <dbReference type="ARBA" id="ARBA00023319"/>
    </source>
</evidence>
<dbReference type="InterPro" id="IPR039293">
    <property type="entry name" value="TMEM81"/>
</dbReference>
<keyword evidence="7" id="KW-1015">Disulfide bond</keyword>
<evidence type="ECO:0000256" key="12">
    <source>
        <dbReference type="SAM" id="SignalP"/>
    </source>
</evidence>
<dbReference type="InterPro" id="IPR013151">
    <property type="entry name" value="Immunoglobulin_dom"/>
</dbReference>
<dbReference type="SUPFAM" id="SSF48726">
    <property type="entry name" value="Immunoglobulin"/>
    <property type="match status" value="1"/>
</dbReference>
<dbReference type="AlphaFoldDB" id="A0A7L3RR59"/>
<keyword evidence="2" id="KW-1003">Cell membrane</keyword>
<dbReference type="CDD" id="cd00096">
    <property type="entry name" value="Ig"/>
    <property type="match status" value="1"/>
</dbReference>
<evidence type="ECO:0000256" key="1">
    <source>
        <dbReference type="ARBA" id="ARBA00004251"/>
    </source>
</evidence>
<name>A0A7L3RR59_CEPGR</name>
<keyword evidence="15" id="KW-1185">Reference proteome</keyword>
<dbReference type="Gene3D" id="2.60.40.10">
    <property type="entry name" value="Immunoglobulins"/>
    <property type="match status" value="1"/>
</dbReference>
<reference evidence="14 15" key="1">
    <citation type="submission" date="2019-09" db="EMBL/GenBank/DDBJ databases">
        <title>Bird 10,000 Genomes (B10K) Project - Family phase.</title>
        <authorList>
            <person name="Zhang G."/>
        </authorList>
    </citation>
    <scope>NUCLEOTIDE SEQUENCE [LARGE SCALE GENOMIC DNA]</scope>
    <source>
        <strain evidence="14">OUT-0020</strain>
        <tissue evidence="14">Liver</tissue>
    </source>
</reference>
<evidence type="ECO:0000256" key="6">
    <source>
        <dbReference type="ARBA" id="ARBA00023136"/>
    </source>
</evidence>
<sequence length="259" mass="28962">MKTLRNSHIFGILSCAFSLPLVASFEKVTIPAELKSAVVKIAVNATSCSVTCGPGFRLEEMCEITPTGERRNCTLRRSACLTSWVCGLLHFTVPVGKPFQLSCLTSDAGSSGSRAYSYTWRLAQGLITTNDVLFKPFNNADSVVKFSPTRESDAGTYRCDVQMLKTLKVIKRVYFGVRVMQKNLMDLNFQKFLTWEQKLVANEEEGNTENSTDEEVQEQQYFWRGRQLFYECLIGVVSGVLGGLLVSVALYFLQKIVGR</sequence>
<feature type="non-terminal residue" evidence="14">
    <location>
        <position position="259"/>
    </location>
</feature>
<feature type="chain" id="PRO_5029477103" description="Transmembrane protein 81" evidence="12">
    <location>
        <begin position="25"/>
        <end position="259"/>
    </location>
</feature>
<dbReference type="Pfam" id="PF00047">
    <property type="entry name" value="ig"/>
    <property type="match status" value="1"/>
</dbReference>
<dbReference type="GO" id="GO:0005886">
    <property type="term" value="C:plasma membrane"/>
    <property type="evidence" value="ECO:0007669"/>
    <property type="project" value="UniProtKB-SubCell"/>
</dbReference>
<dbReference type="InterPro" id="IPR036179">
    <property type="entry name" value="Ig-like_dom_sf"/>
</dbReference>
<dbReference type="PANTHER" id="PTHR35670">
    <property type="entry name" value="TRANSMEMBRANE PROTEIN 81"/>
    <property type="match status" value="1"/>
</dbReference>
<evidence type="ECO:0000313" key="14">
    <source>
        <dbReference type="EMBL" id="NXV17885.1"/>
    </source>
</evidence>
<gene>
    <name evidence="14" type="primary">Tmem81</name>
    <name evidence="14" type="ORF">CEPGRY_R12170</name>
</gene>
<evidence type="ECO:0000259" key="13">
    <source>
        <dbReference type="PROSITE" id="PS50835"/>
    </source>
</evidence>
<evidence type="ECO:0000313" key="15">
    <source>
        <dbReference type="Proteomes" id="UP000578766"/>
    </source>
</evidence>